<accession>A0AAN9Z0K3</accession>
<evidence type="ECO:0000256" key="1">
    <source>
        <dbReference type="SAM" id="MobiDB-lite"/>
    </source>
</evidence>
<sequence>MGPQDISPAPESKKKTNHGCKVASAAILTNSPYKTALESSLQTHEKKTNSKKWKRETETFIAGSSRKPLKGLQKKKSVAAQKKLIVNDETDEQDDHQSITSDD</sequence>
<comment type="caution">
    <text evidence="2">The sequence shown here is derived from an EMBL/GenBank/DDBJ whole genome shotgun (WGS) entry which is preliminary data.</text>
</comment>
<organism evidence="2 3">
    <name type="scientific">Gryllus longicercus</name>
    <dbReference type="NCBI Taxonomy" id="2509291"/>
    <lineage>
        <taxon>Eukaryota</taxon>
        <taxon>Metazoa</taxon>
        <taxon>Ecdysozoa</taxon>
        <taxon>Arthropoda</taxon>
        <taxon>Hexapoda</taxon>
        <taxon>Insecta</taxon>
        <taxon>Pterygota</taxon>
        <taxon>Neoptera</taxon>
        <taxon>Polyneoptera</taxon>
        <taxon>Orthoptera</taxon>
        <taxon>Ensifera</taxon>
        <taxon>Gryllidea</taxon>
        <taxon>Grylloidea</taxon>
        <taxon>Gryllidae</taxon>
        <taxon>Gryllinae</taxon>
        <taxon>Gryllus</taxon>
    </lineage>
</organism>
<dbReference type="Proteomes" id="UP001378592">
    <property type="component" value="Unassembled WGS sequence"/>
</dbReference>
<reference evidence="2 3" key="1">
    <citation type="submission" date="2024-03" db="EMBL/GenBank/DDBJ databases">
        <title>The genome assembly and annotation of the cricket Gryllus longicercus Weissman &amp; Gray.</title>
        <authorList>
            <person name="Szrajer S."/>
            <person name="Gray D."/>
            <person name="Ylla G."/>
        </authorList>
    </citation>
    <scope>NUCLEOTIDE SEQUENCE [LARGE SCALE GENOMIC DNA]</scope>
    <source>
        <strain evidence="2">DAG 2021-001</strain>
        <tissue evidence="2">Whole body minus gut</tissue>
    </source>
</reference>
<evidence type="ECO:0000313" key="3">
    <source>
        <dbReference type="Proteomes" id="UP001378592"/>
    </source>
</evidence>
<feature type="region of interest" description="Disordered" evidence="1">
    <location>
        <begin position="38"/>
        <end position="59"/>
    </location>
</feature>
<evidence type="ECO:0000313" key="2">
    <source>
        <dbReference type="EMBL" id="KAK7791678.1"/>
    </source>
</evidence>
<protein>
    <submittedName>
        <fullName evidence="2">Uncharacterized protein</fullName>
    </submittedName>
</protein>
<keyword evidence="3" id="KW-1185">Reference proteome</keyword>
<gene>
    <name evidence="2" type="ORF">R5R35_002048</name>
</gene>
<dbReference type="AlphaFoldDB" id="A0AAN9Z0K3"/>
<proteinExistence type="predicted"/>
<dbReference type="EMBL" id="JAZDUA010000512">
    <property type="protein sequence ID" value="KAK7791678.1"/>
    <property type="molecule type" value="Genomic_DNA"/>
</dbReference>
<name>A0AAN9Z0K3_9ORTH</name>